<gene>
    <name evidence="2" type="ORF">WMG39_10615</name>
</gene>
<dbReference type="InterPro" id="IPR058651">
    <property type="entry name" value="HTH_VMAP-M9"/>
</dbReference>
<feature type="domain" description="vWA-MoxR associated protein N-terminal HTH" evidence="1">
    <location>
        <begin position="1"/>
        <end position="75"/>
    </location>
</feature>
<keyword evidence="3" id="KW-1185">Reference proteome</keyword>
<sequence length="133" mass="15282">MTIEEAINLVDNLVEKSTKKSLTRLQQAIIRGVLQSWTYQEIQQNDPIARGYTVGYLSRYVGYNLWKDLTKVLREAEIIGQEERVVAANLWDCIMRASPKNEREAPGFRHGEERGCDLSRLHLLRAINLLIVA</sequence>
<dbReference type="RefSeq" id="WP_340521630.1">
    <property type="nucleotide sequence ID" value="NZ_JBBLXS010000111.1"/>
</dbReference>
<name>A0ABU8YLL7_9CYAN</name>
<organism evidence="2 3">
    <name type="scientific">Microcoleus anatoxicus PTRS2</name>
    <dbReference type="NCBI Taxonomy" id="2705321"/>
    <lineage>
        <taxon>Bacteria</taxon>
        <taxon>Bacillati</taxon>
        <taxon>Cyanobacteriota</taxon>
        <taxon>Cyanophyceae</taxon>
        <taxon>Oscillatoriophycideae</taxon>
        <taxon>Oscillatoriales</taxon>
        <taxon>Microcoleaceae</taxon>
        <taxon>Microcoleus</taxon>
        <taxon>Microcoleus anatoxicus</taxon>
    </lineage>
</organism>
<protein>
    <recommendedName>
        <fullName evidence="1">vWA-MoxR associated protein N-terminal HTH domain-containing protein</fullName>
    </recommendedName>
</protein>
<dbReference type="Proteomes" id="UP001384579">
    <property type="component" value="Unassembled WGS sequence"/>
</dbReference>
<reference evidence="2 3" key="1">
    <citation type="journal article" date="2020" name="Harmful Algae">
        <title>Molecular and morphological characterization of a novel dihydroanatoxin-a producing Microcoleus species (cyanobacteria) from the Russian River, California, USA.</title>
        <authorList>
            <person name="Conklin K.Y."/>
            <person name="Stancheva R."/>
            <person name="Otten T.G."/>
            <person name="Fadness R."/>
            <person name="Boyer G.L."/>
            <person name="Read B."/>
            <person name="Zhang X."/>
            <person name="Sheath R.G."/>
        </authorList>
    </citation>
    <scope>NUCLEOTIDE SEQUENCE [LARGE SCALE GENOMIC DNA]</scope>
    <source>
        <strain evidence="2 3">PTRS2</strain>
    </source>
</reference>
<evidence type="ECO:0000259" key="1">
    <source>
        <dbReference type="Pfam" id="PF26355"/>
    </source>
</evidence>
<dbReference type="EMBL" id="JBBLXS010000111">
    <property type="protein sequence ID" value="MEK0185313.1"/>
    <property type="molecule type" value="Genomic_DNA"/>
</dbReference>
<dbReference type="Pfam" id="PF26355">
    <property type="entry name" value="HTH_VMAP-M9"/>
    <property type="match status" value="1"/>
</dbReference>
<evidence type="ECO:0000313" key="2">
    <source>
        <dbReference type="EMBL" id="MEK0185313.1"/>
    </source>
</evidence>
<proteinExistence type="predicted"/>
<comment type="caution">
    <text evidence="2">The sequence shown here is derived from an EMBL/GenBank/DDBJ whole genome shotgun (WGS) entry which is preliminary data.</text>
</comment>
<accession>A0ABU8YLL7</accession>
<evidence type="ECO:0000313" key="3">
    <source>
        <dbReference type="Proteomes" id="UP001384579"/>
    </source>
</evidence>